<evidence type="ECO:0000313" key="2">
    <source>
        <dbReference type="Proteomes" id="UP000271573"/>
    </source>
</evidence>
<reference evidence="1 2" key="1">
    <citation type="submission" date="2018-11" db="EMBL/GenBank/DDBJ databases">
        <title>Complete genome sequence of Nocardioides baekrokdamisoli strain KCTC 39748.</title>
        <authorList>
            <person name="Kang S.W."/>
            <person name="Lee K.C."/>
            <person name="Kim K.K."/>
            <person name="Kim J.S."/>
            <person name="Kim D.S."/>
            <person name="Ko S.H."/>
            <person name="Yang S.H."/>
            <person name="Shin Y.K."/>
            <person name="Lee J.S."/>
        </authorList>
    </citation>
    <scope>NUCLEOTIDE SEQUENCE [LARGE SCALE GENOMIC DNA]</scope>
    <source>
        <strain evidence="1 2">KCTC 39748</strain>
    </source>
</reference>
<accession>A0A3G9J6F5</accession>
<dbReference type="KEGG" id="nbe:Back2_28860"/>
<dbReference type="Proteomes" id="UP000271573">
    <property type="component" value="Chromosome"/>
</dbReference>
<gene>
    <name evidence="1" type="ORF">Back2_28860</name>
</gene>
<dbReference type="AlphaFoldDB" id="A0A3G9J6F5"/>
<name>A0A3G9J6F5_9ACTN</name>
<protein>
    <submittedName>
        <fullName evidence="1">Uncharacterized protein</fullName>
    </submittedName>
</protein>
<evidence type="ECO:0000313" key="1">
    <source>
        <dbReference type="EMBL" id="BBH18599.1"/>
    </source>
</evidence>
<proteinExistence type="predicted"/>
<sequence>MRSLTPRLLSVPMVAVVILIAAVAAAGGVALGQFSSAFADTHVQVANVANDAHAVGAKTYLLTCGRQPVNRPKLYSLTCGDENVGVENLSWTGWGTAQAHATGRLVYNTCTPYCAAGNYVSAPVTVTAHGLVRKAGTAVYEKVTVSFTKKVRGDLAPMAGTWDVSASSR</sequence>
<dbReference type="OrthoDB" id="5149662at2"/>
<dbReference type="EMBL" id="AP019307">
    <property type="protein sequence ID" value="BBH18599.1"/>
    <property type="molecule type" value="Genomic_DNA"/>
</dbReference>
<keyword evidence="2" id="KW-1185">Reference proteome</keyword>
<dbReference type="RefSeq" id="WP_125569879.1">
    <property type="nucleotide sequence ID" value="NZ_AP019307.1"/>
</dbReference>
<organism evidence="1 2">
    <name type="scientific">Nocardioides baekrokdamisoli</name>
    <dbReference type="NCBI Taxonomy" id="1804624"/>
    <lineage>
        <taxon>Bacteria</taxon>
        <taxon>Bacillati</taxon>
        <taxon>Actinomycetota</taxon>
        <taxon>Actinomycetes</taxon>
        <taxon>Propionibacteriales</taxon>
        <taxon>Nocardioidaceae</taxon>
        <taxon>Nocardioides</taxon>
    </lineage>
</organism>